<evidence type="ECO:0000313" key="1">
    <source>
        <dbReference type="EMBL" id="OLV18537.1"/>
    </source>
</evidence>
<evidence type="ECO:0000313" key="2">
    <source>
        <dbReference type="Proteomes" id="UP000186607"/>
    </source>
</evidence>
<sequence>MFSTLFNRSPYQTPVPRLIPSHPDFQPIVQAAARLICTAPEFDALAQAAGLRGVVDGVTDSVGRATLRAELDGRVAHLYGLSESEFTHILGTFPLMVQEVKDAALAAYRRPGGVGGAAPTQAP</sequence>
<keyword evidence="2" id="KW-1185">Reference proteome</keyword>
<protein>
    <submittedName>
        <fullName evidence="1">Type IIS restriction /modification enzyme, N-terminal half</fullName>
    </submittedName>
</protein>
<reference evidence="1 2" key="1">
    <citation type="submission" date="2017-01" db="EMBL/GenBank/DDBJ databases">
        <title>Genome Analysis of Deinococcus marmoris KOPRI26562.</title>
        <authorList>
            <person name="Kim J.H."/>
            <person name="Oh H.-M."/>
        </authorList>
    </citation>
    <scope>NUCLEOTIDE SEQUENCE [LARGE SCALE GENOMIC DNA]</scope>
    <source>
        <strain evidence="1 2">KOPRI26562</strain>
    </source>
</reference>
<dbReference type="AlphaFoldDB" id="A0A1U7P039"/>
<dbReference type="Proteomes" id="UP000186607">
    <property type="component" value="Unassembled WGS sequence"/>
</dbReference>
<proteinExistence type="predicted"/>
<gene>
    <name evidence="1" type="ORF">BOO71_0005752</name>
</gene>
<comment type="caution">
    <text evidence="1">The sequence shown here is derived from an EMBL/GenBank/DDBJ whole genome shotgun (WGS) entry which is preliminary data.</text>
</comment>
<dbReference type="RefSeq" id="WP_075831815.1">
    <property type="nucleotide sequence ID" value="NZ_MSTI01000066.1"/>
</dbReference>
<dbReference type="EMBL" id="MSTI01000066">
    <property type="protein sequence ID" value="OLV18537.1"/>
    <property type="molecule type" value="Genomic_DNA"/>
</dbReference>
<name>A0A1U7P039_9DEIO</name>
<accession>A0A1U7P039</accession>
<dbReference type="STRING" id="249408.BOO71_0005752"/>
<dbReference type="OrthoDB" id="51084at2"/>
<organism evidence="1 2">
    <name type="scientific">Deinococcus marmoris</name>
    <dbReference type="NCBI Taxonomy" id="249408"/>
    <lineage>
        <taxon>Bacteria</taxon>
        <taxon>Thermotogati</taxon>
        <taxon>Deinococcota</taxon>
        <taxon>Deinococci</taxon>
        <taxon>Deinococcales</taxon>
        <taxon>Deinococcaceae</taxon>
        <taxon>Deinococcus</taxon>
    </lineage>
</organism>